<sequence>MPKFLCICFLVISLVGVAFLRSLHLSRVDYLQYMTLHFTKENNDF</sequence>
<gene>
    <name evidence="1" type="ORF">CAter282_2989</name>
</gene>
<name>A0A127PST5_9BURK</name>
<organism evidence="1 2">
    <name type="scientific">Collimonas arenae</name>
    <dbReference type="NCBI Taxonomy" id="279058"/>
    <lineage>
        <taxon>Bacteria</taxon>
        <taxon>Pseudomonadati</taxon>
        <taxon>Pseudomonadota</taxon>
        <taxon>Betaproteobacteria</taxon>
        <taxon>Burkholderiales</taxon>
        <taxon>Oxalobacteraceae</taxon>
        <taxon>Collimonas</taxon>
    </lineage>
</organism>
<dbReference type="Proteomes" id="UP000071778">
    <property type="component" value="Chromosome"/>
</dbReference>
<keyword evidence="2" id="KW-1185">Reference proteome</keyword>
<dbReference type="AlphaFoldDB" id="A0A127PST5"/>
<evidence type="ECO:0000313" key="2">
    <source>
        <dbReference type="Proteomes" id="UP000071778"/>
    </source>
</evidence>
<accession>A0A127PST5</accession>
<dbReference type="PATRIC" id="fig|279058.17.peg.3250"/>
<protein>
    <submittedName>
        <fullName evidence="1">Uncharacterized protein</fullName>
    </submittedName>
</protein>
<evidence type="ECO:0000313" key="1">
    <source>
        <dbReference type="EMBL" id="AMP10710.1"/>
    </source>
</evidence>
<reference evidence="1 2" key="1">
    <citation type="submission" date="2015-11" db="EMBL/GenBank/DDBJ databases">
        <title>Exploring the genomic traits of fungus-feeding bacterial genus Collimonas.</title>
        <authorList>
            <person name="Song C."/>
            <person name="Schmidt R."/>
            <person name="de Jager V."/>
            <person name="Krzyzanowska D."/>
            <person name="Jongedijk E."/>
            <person name="Cankar K."/>
            <person name="Beekwilder J."/>
            <person name="van Veen A."/>
            <person name="de Boer W."/>
            <person name="van Veen J.A."/>
            <person name="Garbeva P."/>
        </authorList>
    </citation>
    <scope>NUCLEOTIDE SEQUENCE [LARGE SCALE GENOMIC DNA]</scope>
    <source>
        <strain evidence="1 2">Ter282</strain>
    </source>
</reference>
<proteinExistence type="predicted"/>
<dbReference type="EMBL" id="CP013235">
    <property type="protein sequence ID" value="AMP10710.1"/>
    <property type="molecule type" value="Genomic_DNA"/>
</dbReference>